<evidence type="ECO:0000256" key="1">
    <source>
        <dbReference type="ARBA" id="ARBA00022723"/>
    </source>
</evidence>
<keyword evidence="2 4" id="KW-0378">Hydrolase</keyword>
<dbReference type="EC" id="3.5.4.28" evidence="4"/>
<protein>
    <recommendedName>
        <fullName evidence="4">5-methylthioadenosine/S-adenosylhomocysteine deaminase</fullName>
        <shortName evidence="4">MTA/SAH deaminase</shortName>
        <ecNumber evidence="4">3.5.4.28</ecNumber>
        <ecNumber evidence="4">3.5.4.31</ecNumber>
    </recommendedName>
</protein>
<dbReference type="OrthoDB" id="9807210at2"/>
<feature type="binding site" evidence="4">
    <location>
        <position position="305"/>
    </location>
    <ligand>
        <name>substrate</name>
    </ligand>
</feature>
<dbReference type="EMBL" id="CP046244">
    <property type="protein sequence ID" value="QGP93114.1"/>
    <property type="molecule type" value="Genomic_DNA"/>
</dbReference>
<evidence type="ECO:0000313" key="6">
    <source>
        <dbReference type="EMBL" id="QGP93114.1"/>
    </source>
</evidence>
<keyword evidence="3 4" id="KW-0862">Zinc</keyword>
<dbReference type="PANTHER" id="PTHR43794">
    <property type="entry name" value="AMINOHYDROLASE SSNA-RELATED"/>
    <property type="match status" value="1"/>
</dbReference>
<comment type="function">
    <text evidence="4">Catalyzes the deamination of 5-methylthioadenosine and S-adenosyl-L-homocysteine into 5-methylthioinosine and S-inosyl-L-homocysteine, respectively. Is also able to deaminate adenosine.</text>
</comment>
<dbReference type="EC" id="3.5.4.31" evidence="4"/>
<feature type="binding site" evidence="4">
    <location>
        <position position="100"/>
    </location>
    <ligand>
        <name>substrate</name>
    </ligand>
</feature>
<dbReference type="GO" id="GO:0090614">
    <property type="term" value="F:5'-methylthioadenosine deaminase activity"/>
    <property type="evidence" value="ECO:0007669"/>
    <property type="project" value="UniProtKB-UniRule"/>
</dbReference>
<comment type="cofactor">
    <cofactor evidence="4">
        <name>Zn(2+)</name>
        <dbReference type="ChEBI" id="CHEBI:29105"/>
    </cofactor>
    <text evidence="4">Binds 1 zinc ion per subunit.</text>
</comment>
<dbReference type="InterPro" id="IPR050287">
    <property type="entry name" value="MTA/SAH_deaminase"/>
</dbReference>
<comment type="catalytic activity">
    <reaction evidence="4">
        <text>S-methyl-5'-thioadenosine + H2O + H(+) = S-methyl-5'-thioinosine + NH4(+)</text>
        <dbReference type="Rhea" id="RHEA:25025"/>
        <dbReference type="ChEBI" id="CHEBI:15377"/>
        <dbReference type="ChEBI" id="CHEBI:15378"/>
        <dbReference type="ChEBI" id="CHEBI:17509"/>
        <dbReference type="ChEBI" id="CHEBI:28938"/>
        <dbReference type="ChEBI" id="CHEBI:48595"/>
        <dbReference type="EC" id="3.5.4.31"/>
    </reaction>
</comment>
<comment type="caution">
    <text evidence="4">Lacks conserved residue(s) required for the propagation of feature annotation.</text>
</comment>
<feature type="binding site" evidence="4">
    <location>
        <position position="190"/>
    </location>
    <ligand>
        <name>substrate</name>
    </ligand>
</feature>
<comment type="catalytic activity">
    <reaction evidence="4">
        <text>S-adenosyl-L-homocysteine + H2O + H(+) = S-inosyl-L-homocysteine + NH4(+)</text>
        <dbReference type="Rhea" id="RHEA:20716"/>
        <dbReference type="ChEBI" id="CHEBI:15377"/>
        <dbReference type="ChEBI" id="CHEBI:15378"/>
        <dbReference type="ChEBI" id="CHEBI:28938"/>
        <dbReference type="ChEBI" id="CHEBI:57856"/>
        <dbReference type="ChEBI" id="CHEBI:57985"/>
        <dbReference type="EC" id="3.5.4.28"/>
    </reaction>
</comment>
<organism evidence="6 7">
    <name type="scientific">Neomoorella glycerini</name>
    <dbReference type="NCBI Taxonomy" id="55779"/>
    <lineage>
        <taxon>Bacteria</taxon>
        <taxon>Bacillati</taxon>
        <taxon>Bacillota</taxon>
        <taxon>Clostridia</taxon>
        <taxon>Neomoorellales</taxon>
        <taxon>Neomoorellaceae</taxon>
        <taxon>Neomoorella</taxon>
    </lineage>
</organism>
<evidence type="ECO:0000256" key="2">
    <source>
        <dbReference type="ARBA" id="ARBA00022801"/>
    </source>
</evidence>
<dbReference type="RefSeq" id="WP_156274315.1">
    <property type="nucleotide sequence ID" value="NZ_CP046244.1"/>
</dbReference>
<feature type="binding site" evidence="4">
    <location>
        <position position="75"/>
    </location>
    <ligand>
        <name>Zn(2+)</name>
        <dbReference type="ChEBI" id="CHEBI:29105"/>
    </ligand>
</feature>
<gene>
    <name evidence="6" type="primary">atzA_8</name>
    <name evidence="4" type="synonym">mtaD</name>
    <name evidence="6" type="ORF">MGLY_25120</name>
</gene>
<feature type="binding site" evidence="4">
    <location>
        <position position="220"/>
    </location>
    <ligand>
        <name>substrate</name>
    </ligand>
</feature>
<feature type="binding site" evidence="4">
    <location>
        <position position="217"/>
    </location>
    <ligand>
        <name>Zn(2+)</name>
        <dbReference type="ChEBI" id="CHEBI:29105"/>
    </ligand>
</feature>
<dbReference type="Gene3D" id="3.20.20.140">
    <property type="entry name" value="Metal-dependent hydrolases"/>
    <property type="match status" value="1"/>
</dbReference>
<accession>A0A6I5ZT15</accession>
<dbReference type="Proteomes" id="UP000425916">
    <property type="component" value="Chromosome"/>
</dbReference>
<dbReference type="PANTHER" id="PTHR43794:SF11">
    <property type="entry name" value="AMIDOHYDROLASE-RELATED DOMAIN-CONTAINING PROTEIN"/>
    <property type="match status" value="1"/>
</dbReference>
<feature type="domain" description="Amidohydrolase-related" evidence="5">
    <location>
        <begin position="64"/>
        <end position="413"/>
    </location>
</feature>
<keyword evidence="7" id="KW-1185">Reference proteome</keyword>
<dbReference type="Gene3D" id="2.30.40.10">
    <property type="entry name" value="Urease, subunit C, domain 1"/>
    <property type="match status" value="1"/>
</dbReference>
<dbReference type="GO" id="GO:0046872">
    <property type="term" value="F:metal ion binding"/>
    <property type="evidence" value="ECO:0007669"/>
    <property type="project" value="UniProtKB-KW"/>
</dbReference>
<feature type="binding site" evidence="4">
    <location>
        <position position="305"/>
    </location>
    <ligand>
        <name>Zn(2+)</name>
        <dbReference type="ChEBI" id="CHEBI:29105"/>
    </ligand>
</feature>
<comment type="similarity">
    <text evidence="4">Belongs to the metallo-dependent hydrolases superfamily. MTA/SAH deaminase family.</text>
</comment>
<dbReference type="InterPro" id="IPR011059">
    <property type="entry name" value="Metal-dep_hydrolase_composite"/>
</dbReference>
<feature type="binding site" evidence="4">
    <location>
        <position position="73"/>
    </location>
    <ligand>
        <name>Zn(2+)</name>
        <dbReference type="ChEBI" id="CHEBI:29105"/>
    </ligand>
</feature>
<name>A0A6I5ZT15_9FIRM</name>
<proteinExistence type="inferred from homology"/>
<dbReference type="CDD" id="cd01298">
    <property type="entry name" value="ATZ_TRZ_like"/>
    <property type="match status" value="1"/>
</dbReference>
<dbReference type="AlphaFoldDB" id="A0A6I5ZT15"/>
<keyword evidence="1 4" id="KW-0479">Metal-binding</keyword>
<dbReference type="FunFam" id="3.20.20.140:FF:000014">
    <property type="entry name" value="5-methylthioadenosine/S-adenosylhomocysteine deaminase"/>
    <property type="match status" value="1"/>
</dbReference>
<evidence type="ECO:0000259" key="5">
    <source>
        <dbReference type="Pfam" id="PF01979"/>
    </source>
</evidence>
<dbReference type="Pfam" id="PF01979">
    <property type="entry name" value="Amidohydro_1"/>
    <property type="match status" value="1"/>
</dbReference>
<dbReference type="SUPFAM" id="SSF51338">
    <property type="entry name" value="Composite domain of metallo-dependent hydrolases"/>
    <property type="match status" value="1"/>
</dbReference>
<evidence type="ECO:0000256" key="4">
    <source>
        <dbReference type="HAMAP-Rule" id="MF_01281"/>
    </source>
</evidence>
<dbReference type="InterPro" id="IPR006680">
    <property type="entry name" value="Amidohydro-rel"/>
</dbReference>
<evidence type="ECO:0000313" key="7">
    <source>
        <dbReference type="Proteomes" id="UP000425916"/>
    </source>
</evidence>
<dbReference type="InterPro" id="IPR032466">
    <property type="entry name" value="Metal_Hydrolase"/>
</dbReference>
<evidence type="ECO:0000256" key="3">
    <source>
        <dbReference type="ARBA" id="ARBA00022833"/>
    </source>
</evidence>
<dbReference type="SUPFAM" id="SSF51556">
    <property type="entry name" value="Metallo-dependent hydrolases"/>
    <property type="match status" value="1"/>
</dbReference>
<dbReference type="InterPro" id="IPR023512">
    <property type="entry name" value="Deaminase_MtaD/DadD"/>
</dbReference>
<reference evidence="6 7" key="1">
    <citation type="submission" date="2019-11" db="EMBL/GenBank/DDBJ databases">
        <title>Genome sequence of Moorella glycerini DSM11254.</title>
        <authorList>
            <person name="Poehlein A."/>
            <person name="Boeer T."/>
            <person name="Daniel R."/>
        </authorList>
    </citation>
    <scope>NUCLEOTIDE SEQUENCE [LARGE SCALE GENOMIC DNA]</scope>
    <source>
        <strain evidence="6 7">DSM 11254</strain>
    </source>
</reference>
<dbReference type="GO" id="GO:0050270">
    <property type="term" value="F:S-adenosylhomocysteine deaminase activity"/>
    <property type="evidence" value="ECO:0007669"/>
    <property type="project" value="UniProtKB-UniRule"/>
</dbReference>
<dbReference type="HAMAP" id="MF_01281">
    <property type="entry name" value="MTA_SAH_deamin"/>
    <property type="match status" value="1"/>
</dbReference>
<sequence length="446" mass="49050">MSAIPQKADLLLTGGYVLTMNERQERLVKGAVAIKGSRLVGVGEAEALKAQFVADKVIDCTGAIIMPGLVNAHTHETLTRGLAEDLPLMRWLQEICYPLEKNYTAADMQAAALMNQLEMIRGGITCFIDIFRFADAAAAVARESGLRAIFSPQIIDEFSSFGESLPRTERLIKEWHGCCDNRIQVWVGVHAPYSNSPAVYRQARELANRYGVGLHTHLAETRDEVRLIAEKYGKTPARHLFDLGVFDGPSVVAHCVHLSEEDMDILARQKVGIAYNPTSNIKMAAGIAPVPQMLAKGCRVGLGTDSNLSNNNLDMFEEMRWGSYIQKMAHNDAGILPAYRMLHLATMGSAAALGLDKEIGSLEVGKKADIIVLSLKAPHLWPVYTDRADNVVEQIVYSARADDVITTIVDGRLLMEDKKVLTIDEDRAFHQVQSAAASLYERSFGQ</sequence>